<dbReference type="Proteomes" id="UP000095282">
    <property type="component" value="Unplaced"/>
</dbReference>
<dbReference type="WBParaSite" id="Csp11.Scaffold612.g5928.t1">
    <property type="protein sequence ID" value="Csp11.Scaffold612.g5928.t1"/>
    <property type="gene ID" value="Csp11.Scaffold612.g5928"/>
</dbReference>
<feature type="transmembrane region" description="Helical" evidence="1">
    <location>
        <begin position="29"/>
        <end position="52"/>
    </location>
</feature>
<dbReference type="AlphaFoldDB" id="A0A1I7THB1"/>
<keyword evidence="1" id="KW-0812">Transmembrane</keyword>
<keyword evidence="1" id="KW-0472">Membrane</keyword>
<name>A0A1I7THB1_9PELO</name>
<proteinExistence type="predicted"/>
<keyword evidence="1" id="KW-1133">Transmembrane helix</keyword>
<dbReference type="PANTHER" id="PTHR31720">
    <property type="entry name" value="SERPENTINE RECEPTOR, CLASS Z-RELATED"/>
    <property type="match status" value="1"/>
</dbReference>
<accession>A0A1I7THB1</accession>
<organism evidence="2 3">
    <name type="scientific">Caenorhabditis tropicalis</name>
    <dbReference type="NCBI Taxonomy" id="1561998"/>
    <lineage>
        <taxon>Eukaryota</taxon>
        <taxon>Metazoa</taxon>
        <taxon>Ecdysozoa</taxon>
        <taxon>Nematoda</taxon>
        <taxon>Chromadorea</taxon>
        <taxon>Rhabditida</taxon>
        <taxon>Rhabditina</taxon>
        <taxon>Rhabditomorpha</taxon>
        <taxon>Rhabditoidea</taxon>
        <taxon>Rhabditidae</taxon>
        <taxon>Peloderinae</taxon>
        <taxon>Caenorhabditis</taxon>
    </lineage>
</organism>
<evidence type="ECO:0000256" key="1">
    <source>
        <dbReference type="SAM" id="Phobius"/>
    </source>
</evidence>
<feature type="transmembrane region" description="Helical" evidence="1">
    <location>
        <begin position="73"/>
        <end position="93"/>
    </location>
</feature>
<reference evidence="3" key="1">
    <citation type="submission" date="2016-11" db="UniProtKB">
        <authorList>
            <consortium name="WormBaseParasite"/>
        </authorList>
    </citation>
    <scope>IDENTIFICATION</scope>
</reference>
<dbReference type="InterPro" id="IPR018817">
    <property type="entry name" value="7TM_GPCR_serpentine_rcpt_Srz"/>
</dbReference>
<sequence>MKRITWATYTLSICQPILGIFLDNSANDAIYIGFYSFLNLFLAISTLLYIPIVISLKKYAYLASAQLNQPQRYVLWQLIAIVLGKMVQIPLLIESKNDMDYSEMIQICRTGDFLILPFVLQTTYIGCNRRNLTTLVKVLTTWKGWKMVFCPWRKTATIDVASTEETAF</sequence>
<evidence type="ECO:0000313" key="2">
    <source>
        <dbReference type="Proteomes" id="UP000095282"/>
    </source>
</evidence>
<dbReference type="Pfam" id="PF10325">
    <property type="entry name" value="7TM_GPCR_Srz"/>
    <property type="match status" value="1"/>
</dbReference>
<keyword evidence="2" id="KW-1185">Reference proteome</keyword>
<evidence type="ECO:0000313" key="3">
    <source>
        <dbReference type="WBParaSite" id="Csp11.Scaffold612.g5928.t1"/>
    </source>
</evidence>
<protein>
    <submittedName>
        <fullName evidence="3">Serpentine receptor class gamma</fullName>
    </submittedName>
</protein>